<dbReference type="HOGENOM" id="CLU_028411_0_0_1"/>
<reference evidence="3" key="1">
    <citation type="journal article" date="2014" name="Proc. Natl. Acad. Sci. U.S.A.">
        <title>Extensive sampling of basidiomycete genomes demonstrates inadequacy of the white-rot/brown-rot paradigm for wood decay fungi.</title>
        <authorList>
            <person name="Riley R."/>
            <person name="Salamov A.A."/>
            <person name="Brown D.W."/>
            <person name="Nagy L.G."/>
            <person name="Floudas D."/>
            <person name="Held B.W."/>
            <person name="Levasseur A."/>
            <person name="Lombard V."/>
            <person name="Morin E."/>
            <person name="Otillar R."/>
            <person name="Lindquist E.A."/>
            <person name="Sun H."/>
            <person name="LaButti K.M."/>
            <person name="Schmutz J."/>
            <person name="Jabbour D."/>
            <person name="Luo H."/>
            <person name="Baker S.E."/>
            <person name="Pisabarro A.G."/>
            <person name="Walton J.D."/>
            <person name="Blanchette R.A."/>
            <person name="Henrissat B."/>
            <person name="Martin F."/>
            <person name="Cullen D."/>
            <person name="Hibbett D.S."/>
            <person name="Grigoriev I.V."/>
        </authorList>
    </citation>
    <scope>NUCLEOTIDE SEQUENCE [LARGE SCALE GENOMIC DNA]</scope>
    <source>
        <strain evidence="3">MUCL 33604</strain>
    </source>
</reference>
<dbReference type="OrthoDB" id="120976at2759"/>
<dbReference type="EMBL" id="KL197717">
    <property type="protein sequence ID" value="KDQ58812.1"/>
    <property type="molecule type" value="Genomic_DNA"/>
</dbReference>
<dbReference type="Gene3D" id="3.80.10.10">
    <property type="entry name" value="Ribonuclease Inhibitor"/>
    <property type="match status" value="2"/>
</dbReference>
<keyword evidence="1" id="KW-0472">Membrane</keyword>
<dbReference type="SUPFAM" id="SSF52047">
    <property type="entry name" value="RNI-like"/>
    <property type="match status" value="1"/>
</dbReference>
<sequence length="350" mass="39248">ITLSDKISIISGAGELIKMINSCHHVTRLILGHNQLGDEGTMELFTFLSSTEGRRHKIEEISLNSNKIGNQGLEVIIQFLRDNMDLCELFLQNNNFTSSPILSQFFTKSLNTSCLSTLTLTTKHQLSDSPFSHFLPHLLTPHLKELHYPTTPSSTTHLIAYISSPQCWLTTLKCNGNALGLHAVQDIMVAIDKYNYSLCKVKLYANQLGKVNTNAQDEEDPKPALWDECKKLLVRILYQNEDLKSRTERDALALLDVSRMLLLKSLSSMNPDPKDVMEKVTNSYPPPTPMLSPVIAPIIRKMTFMGAFAFLQLLIELQLMILGLTAPVLSIAQQLRIFAYASDLLTLPHL</sequence>
<dbReference type="Pfam" id="PF13516">
    <property type="entry name" value="LRR_6"/>
    <property type="match status" value="2"/>
</dbReference>
<gene>
    <name evidence="2" type="ORF">JAAARDRAFT_113968</name>
</gene>
<evidence type="ECO:0000256" key="1">
    <source>
        <dbReference type="SAM" id="Phobius"/>
    </source>
</evidence>
<protein>
    <submittedName>
        <fullName evidence="2">Uncharacterized protein</fullName>
    </submittedName>
</protein>
<keyword evidence="3" id="KW-1185">Reference proteome</keyword>
<proteinExistence type="predicted"/>
<keyword evidence="1" id="KW-1133">Transmembrane helix</keyword>
<keyword evidence="1" id="KW-0812">Transmembrane</keyword>
<name>A0A067Q5N1_9AGAM</name>
<feature type="non-terminal residue" evidence="2">
    <location>
        <position position="1"/>
    </location>
</feature>
<dbReference type="STRING" id="933084.A0A067Q5N1"/>
<organism evidence="2 3">
    <name type="scientific">Jaapia argillacea MUCL 33604</name>
    <dbReference type="NCBI Taxonomy" id="933084"/>
    <lineage>
        <taxon>Eukaryota</taxon>
        <taxon>Fungi</taxon>
        <taxon>Dikarya</taxon>
        <taxon>Basidiomycota</taxon>
        <taxon>Agaricomycotina</taxon>
        <taxon>Agaricomycetes</taxon>
        <taxon>Agaricomycetidae</taxon>
        <taxon>Jaapiales</taxon>
        <taxon>Jaapiaceae</taxon>
        <taxon>Jaapia</taxon>
    </lineage>
</organism>
<feature type="non-terminal residue" evidence="2">
    <location>
        <position position="350"/>
    </location>
</feature>
<evidence type="ECO:0000313" key="3">
    <source>
        <dbReference type="Proteomes" id="UP000027265"/>
    </source>
</evidence>
<dbReference type="InParanoid" id="A0A067Q5N1"/>
<dbReference type="Proteomes" id="UP000027265">
    <property type="component" value="Unassembled WGS sequence"/>
</dbReference>
<dbReference type="InterPro" id="IPR001611">
    <property type="entry name" value="Leu-rich_rpt"/>
</dbReference>
<feature type="transmembrane region" description="Helical" evidence="1">
    <location>
        <begin position="304"/>
        <end position="329"/>
    </location>
</feature>
<evidence type="ECO:0000313" key="2">
    <source>
        <dbReference type="EMBL" id="KDQ58812.1"/>
    </source>
</evidence>
<dbReference type="AlphaFoldDB" id="A0A067Q5N1"/>
<dbReference type="SMART" id="SM00368">
    <property type="entry name" value="LRR_RI"/>
    <property type="match status" value="2"/>
</dbReference>
<dbReference type="InterPro" id="IPR032675">
    <property type="entry name" value="LRR_dom_sf"/>
</dbReference>
<accession>A0A067Q5N1</accession>